<gene>
    <name evidence="2" type="ORF">ILYODFUR_019204</name>
</gene>
<keyword evidence="3" id="KW-1185">Reference proteome</keyword>
<comment type="caution">
    <text evidence="2">The sequence shown here is derived from an EMBL/GenBank/DDBJ whole genome shotgun (WGS) entry which is preliminary data.</text>
</comment>
<proteinExistence type="predicted"/>
<name>A0ABV0TVW3_9TELE</name>
<feature type="non-terminal residue" evidence="2">
    <location>
        <position position="1"/>
    </location>
</feature>
<evidence type="ECO:0000313" key="3">
    <source>
        <dbReference type="Proteomes" id="UP001482620"/>
    </source>
</evidence>
<sequence>MRAPSDRLPKPQPLPEPEPTSEPAPQRYFWRKGNPWEGITVHKIQSLWPGVRKVDAAYENDKQNTVIFFEELQRQEGQNEPWLFKIHFKKAPWNWSQSGCCF</sequence>
<dbReference type="Gene3D" id="2.110.10.10">
    <property type="entry name" value="Hemopexin-like domain"/>
    <property type="match status" value="1"/>
</dbReference>
<feature type="region of interest" description="Disordered" evidence="1">
    <location>
        <begin position="1"/>
        <end position="27"/>
    </location>
</feature>
<dbReference type="InterPro" id="IPR036375">
    <property type="entry name" value="Hemopexin-like_dom_sf"/>
</dbReference>
<dbReference type="EMBL" id="JAHRIQ010048252">
    <property type="protein sequence ID" value="MEQ2237063.1"/>
    <property type="molecule type" value="Genomic_DNA"/>
</dbReference>
<accession>A0ABV0TVW3</accession>
<evidence type="ECO:0000313" key="2">
    <source>
        <dbReference type="EMBL" id="MEQ2237063.1"/>
    </source>
</evidence>
<organism evidence="2 3">
    <name type="scientific">Ilyodon furcidens</name>
    <name type="common">goldbreast splitfin</name>
    <dbReference type="NCBI Taxonomy" id="33524"/>
    <lineage>
        <taxon>Eukaryota</taxon>
        <taxon>Metazoa</taxon>
        <taxon>Chordata</taxon>
        <taxon>Craniata</taxon>
        <taxon>Vertebrata</taxon>
        <taxon>Euteleostomi</taxon>
        <taxon>Actinopterygii</taxon>
        <taxon>Neopterygii</taxon>
        <taxon>Teleostei</taxon>
        <taxon>Neoteleostei</taxon>
        <taxon>Acanthomorphata</taxon>
        <taxon>Ovalentaria</taxon>
        <taxon>Atherinomorphae</taxon>
        <taxon>Cyprinodontiformes</taxon>
        <taxon>Goodeidae</taxon>
        <taxon>Ilyodon</taxon>
    </lineage>
</organism>
<protein>
    <submittedName>
        <fullName evidence="2">Uncharacterized protein</fullName>
    </submittedName>
</protein>
<reference evidence="2 3" key="1">
    <citation type="submission" date="2021-06" db="EMBL/GenBank/DDBJ databases">
        <authorList>
            <person name="Palmer J.M."/>
        </authorList>
    </citation>
    <scope>NUCLEOTIDE SEQUENCE [LARGE SCALE GENOMIC DNA]</scope>
    <source>
        <strain evidence="3">if_2019</strain>
        <tissue evidence="2">Muscle</tissue>
    </source>
</reference>
<dbReference type="Proteomes" id="UP001482620">
    <property type="component" value="Unassembled WGS sequence"/>
</dbReference>
<evidence type="ECO:0000256" key="1">
    <source>
        <dbReference type="SAM" id="MobiDB-lite"/>
    </source>
</evidence>
<feature type="compositionally biased region" description="Pro residues" evidence="1">
    <location>
        <begin position="10"/>
        <end position="22"/>
    </location>
</feature>
<dbReference type="SUPFAM" id="SSF50923">
    <property type="entry name" value="Hemopexin-like domain"/>
    <property type="match status" value="1"/>
</dbReference>